<accession>A0A319EKS9</accession>
<keyword evidence="3" id="KW-1185">Reference proteome</keyword>
<dbReference type="AlphaFoldDB" id="A0A319EKS9"/>
<protein>
    <submittedName>
        <fullName evidence="2">Uncharacterized protein</fullName>
    </submittedName>
</protein>
<dbReference type="EMBL" id="KZ826343">
    <property type="protein sequence ID" value="PYI07268.1"/>
    <property type="molecule type" value="Genomic_DNA"/>
</dbReference>
<evidence type="ECO:0000256" key="1">
    <source>
        <dbReference type="SAM" id="MobiDB-lite"/>
    </source>
</evidence>
<gene>
    <name evidence="2" type="ORF">BO78DRAFT_469309</name>
</gene>
<evidence type="ECO:0000313" key="3">
    <source>
        <dbReference type="Proteomes" id="UP000248423"/>
    </source>
</evidence>
<dbReference type="Proteomes" id="UP000248423">
    <property type="component" value="Unassembled WGS sequence"/>
</dbReference>
<evidence type="ECO:0000313" key="2">
    <source>
        <dbReference type="EMBL" id="PYI07268.1"/>
    </source>
</evidence>
<sequence length="180" mass="19942">MAMLRCVPSNGLPAAMEGMMSPKARRTITPGVIRLYGRHEPRDYRVCILRGRTLTKPNPSPRPRTRPKQTSVPNLTGQRVAAKLDFTQSKVCGTGDGRSQIITCAIFQDQSASGFPNEGLPALRMLQLLRRFRATGSPGWIKRSASLLVASDDELPNPARFGKEPQLHQLQECTLEIFLC</sequence>
<proteinExistence type="predicted"/>
<feature type="region of interest" description="Disordered" evidence="1">
    <location>
        <begin position="51"/>
        <end position="78"/>
    </location>
</feature>
<dbReference type="VEuPathDB" id="FungiDB:BO78DRAFT_469309"/>
<reference evidence="2 3" key="1">
    <citation type="submission" date="2018-02" db="EMBL/GenBank/DDBJ databases">
        <title>The genomes of Aspergillus section Nigri reveals drivers in fungal speciation.</title>
        <authorList>
            <consortium name="DOE Joint Genome Institute"/>
            <person name="Vesth T.C."/>
            <person name="Nybo J."/>
            <person name="Theobald S."/>
            <person name="Brandl J."/>
            <person name="Frisvad J.C."/>
            <person name="Nielsen K.F."/>
            <person name="Lyhne E.K."/>
            <person name="Kogle M.E."/>
            <person name="Kuo A."/>
            <person name="Riley R."/>
            <person name="Clum A."/>
            <person name="Nolan M."/>
            <person name="Lipzen A."/>
            <person name="Salamov A."/>
            <person name="Henrissat B."/>
            <person name="Wiebenga A."/>
            <person name="De vries R.P."/>
            <person name="Grigoriev I.V."/>
            <person name="Mortensen U.H."/>
            <person name="Andersen M.R."/>
            <person name="Baker S.E."/>
        </authorList>
    </citation>
    <scope>NUCLEOTIDE SEQUENCE [LARGE SCALE GENOMIC DNA]</scope>
    <source>
        <strain evidence="2 3">CBS 121057</strain>
    </source>
</reference>
<name>A0A319EKS9_ASPSB</name>
<organism evidence="2 3">
    <name type="scientific">Aspergillus sclerotiicarbonarius (strain CBS 121057 / IBT 28362)</name>
    <dbReference type="NCBI Taxonomy" id="1448318"/>
    <lineage>
        <taxon>Eukaryota</taxon>
        <taxon>Fungi</taxon>
        <taxon>Dikarya</taxon>
        <taxon>Ascomycota</taxon>
        <taxon>Pezizomycotina</taxon>
        <taxon>Eurotiomycetes</taxon>
        <taxon>Eurotiomycetidae</taxon>
        <taxon>Eurotiales</taxon>
        <taxon>Aspergillaceae</taxon>
        <taxon>Aspergillus</taxon>
        <taxon>Aspergillus subgen. Circumdati</taxon>
    </lineage>
</organism>
<feature type="compositionally biased region" description="Polar residues" evidence="1">
    <location>
        <begin position="68"/>
        <end position="77"/>
    </location>
</feature>